<dbReference type="Gene3D" id="3.10.450.160">
    <property type="entry name" value="inner membrane protein cigr"/>
    <property type="match status" value="1"/>
</dbReference>
<dbReference type="OrthoDB" id="7666115at2"/>
<feature type="chain" id="PRO_5011625793" description="Regulator RcnB of Ni and Co efflux" evidence="2">
    <location>
        <begin position="23"/>
        <end position="129"/>
    </location>
</feature>
<evidence type="ECO:0000313" key="3">
    <source>
        <dbReference type="EMBL" id="SCY31068.1"/>
    </source>
</evidence>
<dbReference type="AlphaFoldDB" id="A0A1G5EXB0"/>
<reference evidence="3 4" key="1">
    <citation type="submission" date="2016-10" db="EMBL/GenBank/DDBJ databases">
        <authorList>
            <person name="de Groot N.N."/>
        </authorList>
    </citation>
    <scope>NUCLEOTIDE SEQUENCE [LARGE SCALE GENOMIC DNA]</scope>
    <source>
        <strain evidence="3 4">CGMCC 1.8925</strain>
    </source>
</reference>
<evidence type="ECO:0008006" key="5">
    <source>
        <dbReference type="Google" id="ProtNLM"/>
    </source>
</evidence>
<protein>
    <recommendedName>
        <fullName evidence="5">Regulator RcnB of Ni and Co efflux</fullName>
    </recommendedName>
</protein>
<dbReference type="STRING" id="336292.SAMN05660710_01254"/>
<feature type="region of interest" description="Disordered" evidence="1">
    <location>
        <begin position="18"/>
        <end position="71"/>
    </location>
</feature>
<accession>A0A1G5EXB0</accession>
<gene>
    <name evidence="3" type="ORF">SAMN05660710_01254</name>
</gene>
<dbReference type="EMBL" id="FMVT01000003">
    <property type="protein sequence ID" value="SCY31068.1"/>
    <property type="molecule type" value="Genomic_DNA"/>
</dbReference>
<organism evidence="3 4">
    <name type="scientific">Paracoccus tibetensis</name>
    <dbReference type="NCBI Taxonomy" id="336292"/>
    <lineage>
        <taxon>Bacteria</taxon>
        <taxon>Pseudomonadati</taxon>
        <taxon>Pseudomonadota</taxon>
        <taxon>Alphaproteobacteria</taxon>
        <taxon>Rhodobacterales</taxon>
        <taxon>Paracoccaceae</taxon>
        <taxon>Paracoccus</taxon>
    </lineage>
</organism>
<keyword evidence="4" id="KW-1185">Reference proteome</keyword>
<evidence type="ECO:0000256" key="2">
    <source>
        <dbReference type="SAM" id="SignalP"/>
    </source>
</evidence>
<dbReference type="Proteomes" id="UP000199502">
    <property type="component" value="Unassembled WGS sequence"/>
</dbReference>
<evidence type="ECO:0000256" key="1">
    <source>
        <dbReference type="SAM" id="MobiDB-lite"/>
    </source>
</evidence>
<sequence length="129" mass="14265">MKTKLVALVLAGATAAALPAAADPGRGHGREKSARHHVAQAGHCPPGLAKKNPPCVPPGQARQAERQHGTRVGEVLRIGDYRLIRDPVRYQLEPRDGWRYYRDDRQAYRVDPDTNRILAVLELVNAFTN</sequence>
<dbReference type="RefSeq" id="WP_090741350.1">
    <property type="nucleotide sequence ID" value="NZ_FMVT01000003.1"/>
</dbReference>
<proteinExistence type="predicted"/>
<evidence type="ECO:0000313" key="4">
    <source>
        <dbReference type="Proteomes" id="UP000199502"/>
    </source>
</evidence>
<keyword evidence="2" id="KW-0732">Signal</keyword>
<name>A0A1G5EXB0_9RHOB</name>
<feature type="signal peptide" evidence="2">
    <location>
        <begin position="1"/>
        <end position="22"/>
    </location>
</feature>